<dbReference type="Proteomes" id="UP001497680">
    <property type="component" value="Unassembled WGS sequence"/>
</dbReference>
<comment type="caution">
    <text evidence="1">The sequence shown here is derived from an EMBL/GenBank/DDBJ whole genome shotgun (WGS) entry which is preliminary data.</text>
</comment>
<evidence type="ECO:0000313" key="1">
    <source>
        <dbReference type="EMBL" id="KAI6086241.1"/>
    </source>
</evidence>
<accession>A0ACC0D145</accession>
<protein>
    <submittedName>
        <fullName evidence="1">Uncharacterized protein</fullName>
    </submittedName>
</protein>
<proteinExistence type="predicted"/>
<dbReference type="EMBL" id="MU394317">
    <property type="protein sequence ID" value="KAI6086241.1"/>
    <property type="molecule type" value="Genomic_DNA"/>
</dbReference>
<reference evidence="1 2" key="1">
    <citation type="journal article" date="2022" name="New Phytol.">
        <title>Ecological generalism drives hyperdiversity of secondary metabolite gene clusters in xylarialean endophytes.</title>
        <authorList>
            <person name="Franco M.E.E."/>
            <person name="Wisecaver J.H."/>
            <person name="Arnold A.E."/>
            <person name="Ju Y.M."/>
            <person name="Slot J.C."/>
            <person name="Ahrendt S."/>
            <person name="Moore L.P."/>
            <person name="Eastman K.E."/>
            <person name="Scott K."/>
            <person name="Konkel Z."/>
            <person name="Mondo S.J."/>
            <person name="Kuo A."/>
            <person name="Hayes R.D."/>
            <person name="Haridas S."/>
            <person name="Andreopoulos B."/>
            <person name="Riley R."/>
            <person name="LaButti K."/>
            <person name="Pangilinan J."/>
            <person name="Lipzen A."/>
            <person name="Amirebrahimi M."/>
            <person name="Yan J."/>
            <person name="Adam C."/>
            <person name="Keymanesh K."/>
            <person name="Ng V."/>
            <person name="Louie K."/>
            <person name="Northen T."/>
            <person name="Drula E."/>
            <person name="Henrissat B."/>
            <person name="Hsieh H.M."/>
            <person name="Youens-Clark K."/>
            <person name="Lutzoni F."/>
            <person name="Miadlikowska J."/>
            <person name="Eastwood D.C."/>
            <person name="Hamelin R.C."/>
            <person name="Grigoriev I.V."/>
            <person name="U'Ren J.M."/>
        </authorList>
    </citation>
    <scope>NUCLEOTIDE SEQUENCE [LARGE SCALE GENOMIC DNA]</scope>
    <source>
        <strain evidence="1 2">ER1909</strain>
    </source>
</reference>
<organism evidence="1 2">
    <name type="scientific">Hypoxylon rubiginosum</name>
    <dbReference type="NCBI Taxonomy" id="110542"/>
    <lineage>
        <taxon>Eukaryota</taxon>
        <taxon>Fungi</taxon>
        <taxon>Dikarya</taxon>
        <taxon>Ascomycota</taxon>
        <taxon>Pezizomycotina</taxon>
        <taxon>Sordariomycetes</taxon>
        <taxon>Xylariomycetidae</taxon>
        <taxon>Xylariales</taxon>
        <taxon>Hypoxylaceae</taxon>
        <taxon>Hypoxylon</taxon>
    </lineage>
</organism>
<name>A0ACC0D145_9PEZI</name>
<gene>
    <name evidence="1" type="ORF">F4821DRAFT_130939</name>
</gene>
<sequence>MFGRGLPPIGIGIDICRIPRIYTLLASPSKGNQFVRRILSLEEQTMPYTLNILKCVFVPSENQQSPDLRVPSMQRAAEFMAGRFAAKEAVVKAYSFRKLTFHDIVVTYEGHLSTPSENETLNSSRTEQESTSQDPPNEKPRQGPPVAIIKGDGVHENVYARLSISHDGEYATAMCLTMLEDSGASRVSSAPSDEGQNRSPHDDPVRPIGPFGQIPKTPFDSF</sequence>
<keyword evidence="2" id="KW-1185">Reference proteome</keyword>
<evidence type="ECO:0000313" key="2">
    <source>
        <dbReference type="Proteomes" id="UP001497680"/>
    </source>
</evidence>